<evidence type="ECO:0000313" key="7">
    <source>
        <dbReference type="Proteomes" id="UP000054166"/>
    </source>
</evidence>
<dbReference type="InParanoid" id="A0A0C3CAJ2"/>
<comment type="similarity">
    <text evidence="1">Belongs to the TFIIE alpha subunit family.</text>
</comment>
<evidence type="ECO:0000256" key="4">
    <source>
        <dbReference type="SAM" id="MobiDB-lite"/>
    </source>
</evidence>
<dbReference type="EMBL" id="KN832981">
    <property type="protein sequence ID" value="KIM86707.1"/>
    <property type="molecule type" value="Genomic_DNA"/>
</dbReference>
<proteinExistence type="inferred from homology"/>
<dbReference type="PROSITE" id="PS51344">
    <property type="entry name" value="HTH_TFE_IIE"/>
    <property type="match status" value="1"/>
</dbReference>
<gene>
    <name evidence="6" type="ORF">PILCRDRAFT_815959</name>
</gene>
<evidence type="ECO:0000256" key="2">
    <source>
        <dbReference type="ARBA" id="ARBA00023015"/>
    </source>
</evidence>
<evidence type="ECO:0000256" key="3">
    <source>
        <dbReference type="ARBA" id="ARBA00023163"/>
    </source>
</evidence>
<feature type="compositionally biased region" description="Basic and acidic residues" evidence="4">
    <location>
        <begin position="233"/>
        <end position="252"/>
    </location>
</feature>
<dbReference type="InterPro" id="IPR024550">
    <property type="entry name" value="TFIIEa/SarR/Rpc3_HTH_dom"/>
</dbReference>
<reference evidence="6 7" key="1">
    <citation type="submission" date="2014-04" db="EMBL/GenBank/DDBJ databases">
        <authorList>
            <consortium name="DOE Joint Genome Institute"/>
            <person name="Kuo A."/>
            <person name="Tarkka M."/>
            <person name="Buscot F."/>
            <person name="Kohler A."/>
            <person name="Nagy L.G."/>
            <person name="Floudas D."/>
            <person name="Copeland A."/>
            <person name="Barry K.W."/>
            <person name="Cichocki N."/>
            <person name="Veneault-Fourrey C."/>
            <person name="LaButti K."/>
            <person name="Lindquist E.A."/>
            <person name="Lipzen A."/>
            <person name="Lundell T."/>
            <person name="Morin E."/>
            <person name="Murat C."/>
            <person name="Sun H."/>
            <person name="Tunlid A."/>
            <person name="Henrissat B."/>
            <person name="Grigoriev I.V."/>
            <person name="Hibbett D.S."/>
            <person name="Martin F."/>
            <person name="Nordberg H.P."/>
            <person name="Cantor M.N."/>
            <person name="Hua S.X."/>
        </authorList>
    </citation>
    <scope>NUCLEOTIDE SEQUENCE [LARGE SCALE GENOMIC DNA]</scope>
    <source>
        <strain evidence="6 7">F 1598</strain>
    </source>
</reference>
<organism evidence="6 7">
    <name type="scientific">Piloderma croceum (strain F 1598)</name>
    <dbReference type="NCBI Taxonomy" id="765440"/>
    <lineage>
        <taxon>Eukaryota</taxon>
        <taxon>Fungi</taxon>
        <taxon>Dikarya</taxon>
        <taxon>Basidiomycota</taxon>
        <taxon>Agaricomycotina</taxon>
        <taxon>Agaricomycetes</taxon>
        <taxon>Agaricomycetidae</taxon>
        <taxon>Atheliales</taxon>
        <taxon>Atheliaceae</taxon>
        <taxon>Piloderma</taxon>
    </lineage>
</organism>
<feature type="region of interest" description="Disordered" evidence="4">
    <location>
        <begin position="203"/>
        <end position="304"/>
    </location>
</feature>
<dbReference type="PANTHER" id="PTHR13097">
    <property type="entry name" value="TRANSCRIPTION INITIATION FACTOR IIE, ALPHA SUBUNIT"/>
    <property type="match status" value="1"/>
</dbReference>
<dbReference type="Pfam" id="PF02002">
    <property type="entry name" value="TFIIE_alpha"/>
    <property type="match status" value="1"/>
</dbReference>
<protein>
    <recommendedName>
        <fullName evidence="5">HTH TFE/IIEalpha-type domain-containing protein</fullName>
    </recommendedName>
</protein>
<dbReference type="InterPro" id="IPR039997">
    <property type="entry name" value="TFE"/>
</dbReference>
<dbReference type="OrthoDB" id="361102at2759"/>
<dbReference type="SUPFAM" id="SSF57783">
    <property type="entry name" value="Zinc beta-ribbon"/>
    <property type="match status" value="1"/>
</dbReference>
<evidence type="ECO:0000259" key="5">
    <source>
        <dbReference type="PROSITE" id="PS51344"/>
    </source>
</evidence>
<keyword evidence="3" id="KW-0804">Transcription</keyword>
<dbReference type="HOGENOM" id="CLU_035744_0_1_1"/>
<dbReference type="GO" id="GO:0006367">
    <property type="term" value="P:transcription initiation at RNA polymerase II promoter"/>
    <property type="evidence" value="ECO:0007669"/>
    <property type="project" value="InterPro"/>
</dbReference>
<sequence>MQPRNRPLNCSVLLSAFLNLRSRCRSLKDDDLAGRMGLQAKELNKLMAVLMTDRLVQAHRQNELKEGAQRSVLKQYYYIDYQHFCNVVKWRVAEMRRRIDTNLRNELDNRGYICPQCRKSYSPMEVDRVMDYVRGMFICEDCGAELVDNEDAESVRGNQDRMQRFNRQMSFIREGLRKSEAMVLPAFDVALWVKNNSSDADRQRAAQSSGLKVAGSGPGSGKVDDGIGVVMSMDKDEATRRQERDAEAEAKRQQNALPEWIRKSTVSGHLTASGVAESARAESAAGPSNSNDEILRGLGTAGPARVEESKVTIVEDVKPVVDHDQIDYDRYYASLAASANASTNGTPSGLGIPGGDDFGASSDEEDRKPSIEYLNSLNDYRKRSRSREDTGTPKSKIARLTDVGGLDISKMNGRVAVPITVEPQTPDVADEGVKLDDPVVYVNGMPKAFSEVTEDDHGLMTPEEYTAYFEVFEARASY</sequence>
<dbReference type="Gene3D" id="3.30.40.10">
    <property type="entry name" value="Zinc/RING finger domain, C3HC4 (zinc finger)"/>
    <property type="match status" value="1"/>
</dbReference>
<dbReference type="InterPro" id="IPR002853">
    <property type="entry name" value="TFIIE_asu"/>
</dbReference>
<accession>A0A0C3CAJ2</accession>
<name>A0A0C3CAJ2_PILCF</name>
<dbReference type="PANTHER" id="PTHR13097:SF7">
    <property type="entry name" value="GENERAL TRANSCRIPTION FACTOR IIE SUBUNIT 1"/>
    <property type="match status" value="1"/>
</dbReference>
<dbReference type="GO" id="GO:0005673">
    <property type="term" value="C:transcription factor TFIIE complex"/>
    <property type="evidence" value="ECO:0007669"/>
    <property type="project" value="TreeGrafter"/>
</dbReference>
<dbReference type="InterPro" id="IPR013083">
    <property type="entry name" value="Znf_RING/FYVE/PHD"/>
</dbReference>
<evidence type="ECO:0000313" key="6">
    <source>
        <dbReference type="EMBL" id="KIM86707.1"/>
    </source>
</evidence>
<keyword evidence="2" id="KW-0805">Transcription regulation</keyword>
<dbReference type="AlphaFoldDB" id="A0A0C3CAJ2"/>
<feature type="domain" description="HTH TFE/IIEalpha-type" evidence="5">
    <location>
        <begin position="1"/>
        <end position="89"/>
    </location>
</feature>
<dbReference type="STRING" id="765440.A0A0C3CAJ2"/>
<keyword evidence="7" id="KW-1185">Reference proteome</keyword>
<dbReference type="SMART" id="SM00531">
    <property type="entry name" value="TFIIE"/>
    <property type="match status" value="1"/>
</dbReference>
<dbReference type="InterPro" id="IPR017919">
    <property type="entry name" value="TFIIE/TFIIEa_HTH"/>
</dbReference>
<evidence type="ECO:0000256" key="1">
    <source>
        <dbReference type="ARBA" id="ARBA00008947"/>
    </source>
</evidence>
<feature type="region of interest" description="Disordered" evidence="4">
    <location>
        <begin position="342"/>
        <end position="395"/>
    </location>
</feature>
<dbReference type="FunCoup" id="A0A0C3CAJ2">
    <property type="interactions" value="367"/>
</dbReference>
<dbReference type="Proteomes" id="UP000054166">
    <property type="component" value="Unassembled WGS sequence"/>
</dbReference>
<reference evidence="7" key="2">
    <citation type="submission" date="2015-01" db="EMBL/GenBank/DDBJ databases">
        <title>Evolutionary Origins and Diversification of the Mycorrhizal Mutualists.</title>
        <authorList>
            <consortium name="DOE Joint Genome Institute"/>
            <consortium name="Mycorrhizal Genomics Consortium"/>
            <person name="Kohler A."/>
            <person name="Kuo A."/>
            <person name="Nagy L.G."/>
            <person name="Floudas D."/>
            <person name="Copeland A."/>
            <person name="Barry K.W."/>
            <person name="Cichocki N."/>
            <person name="Veneault-Fourrey C."/>
            <person name="LaButti K."/>
            <person name="Lindquist E.A."/>
            <person name="Lipzen A."/>
            <person name="Lundell T."/>
            <person name="Morin E."/>
            <person name="Murat C."/>
            <person name="Riley R."/>
            <person name="Ohm R."/>
            <person name="Sun H."/>
            <person name="Tunlid A."/>
            <person name="Henrissat B."/>
            <person name="Grigoriev I.V."/>
            <person name="Hibbett D.S."/>
            <person name="Martin F."/>
        </authorList>
    </citation>
    <scope>NUCLEOTIDE SEQUENCE [LARGE SCALE GENOMIC DNA]</scope>
    <source>
        <strain evidence="7">F 1598</strain>
    </source>
</reference>